<dbReference type="EMBL" id="MJGC01000071">
    <property type="protein sequence ID" value="OEJ74167.1"/>
    <property type="molecule type" value="Genomic_DNA"/>
</dbReference>
<organism evidence="1">
    <name type="scientific">Desertifilum tharense IPPAS B-1220</name>
    <dbReference type="NCBI Taxonomy" id="1781255"/>
    <lineage>
        <taxon>Bacteria</taxon>
        <taxon>Bacillati</taxon>
        <taxon>Cyanobacteriota</taxon>
        <taxon>Cyanophyceae</taxon>
        <taxon>Desertifilales</taxon>
        <taxon>Desertifilaceae</taxon>
        <taxon>Desertifilum</taxon>
    </lineage>
</organism>
<dbReference type="SUPFAM" id="SSF55961">
    <property type="entry name" value="Bet v1-like"/>
    <property type="match status" value="1"/>
</dbReference>
<sequence length="176" mass="19561">MPKFFSKLVRRNSCKVRCSLVRTYRTISSASVDELWQKIADLADVSWHPLIAKTYVPKGLIAKPGIIYQAVTRFSPIPIRIFVECVNPRELMSVRVLAMPGIEERVIYQVESTVCGTRISYSVNLRGWLSPLVWLLTRPYAAQVASALAQAAEQATAGTPSVESSTAHPNSMDFGF</sequence>
<protein>
    <submittedName>
        <fullName evidence="1">Polyketide cyclase / dehydrase and lipid transport</fullName>
    </submittedName>
</protein>
<reference evidence="1" key="1">
    <citation type="submission" date="2016-09" db="EMBL/GenBank/DDBJ databases">
        <title>Draft genome of thermotolerant cyanobacterium Desertifilum sp. strain IPPAS B-1220.</title>
        <authorList>
            <person name="Sinetova M.A."/>
            <person name="Bolakhan K."/>
            <person name="Zayadan B.K."/>
            <person name="Mironov K.S."/>
            <person name="Ustinova V."/>
            <person name="Kupriyanova E.V."/>
            <person name="Sidorov R.A."/>
            <person name="Skrypnik A.N."/>
            <person name="Gogoleva N.E."/>
            <person name="Gogolev Y.V."/>
            <person name="Los D.A."/>
        </authorList>
    </citation>
    <scope>NUCLEOTIDE SEQUENCE [LARGE SCALE GENOMIC DNA]</scope>
    <source>
        <strain evidence="1">IPPAS B-1220</strain>
    </source>
</reference>
<name>A0A1E5QHW1_9CYAN</name>
<dbReference type="AlphaFoldDB" id="A0A1E5QHW1"/>
<dbReference type="STRING" id="1781255.BH720_16015"/>
<gene>
    <name evidence="1" type="ORF">BH720_16015</name>
</gene>
<proteinExistence type="predicted"/>
<accession>A0A1E5QHW1</accession>
<comment type="caution">
    <text evidence="1">The sequence shown here is derived from an EMBL/GenBank/DDBJ whole genome shotgun (WGS) entry which is preliminary data.</text>
</comment>
<evidence type="ECO:0000313" key="1">
    <source>
        <dbReference type="EMBL" id="OEJ74167.1"/>
    </source>
</evidence>